<accession>A0A9D4G311</accession>
<dbReference type="AlphaFoldDB" id="A0A9D4G311"/>
<evidence type="ECO:0000313" key="3">
    <source>
        <dbReference type="Proteomes" id="UP000828390"/>
    </source>
</evidence>
<dbReference type="Proteomes" id="UP000828390">
    <property type="component" value="Unassembled WGS sequence"/>
</dbReference>
<evidence type="ECO:0000256" key="1">
    <source>
        <dbReference type="SAM" id="Phobius"/>
    </source>
</evidence>
<name>A0A9D4G311_DREPO</name>
<reference evidence="2" key="2">
    <citation type="submission" date="2020-11" db="EMBL/GenBank/DDBJ databases">
        <authorList>
            <person name="McCartney M.A."/>
            <person name="Auch B."/>
            <person name="Kono T."/>
            <person name="Mallez S."/>
            <person name="Becker A."/>
            <person name="Gohl D.M."/>
            <person name="Silverstein K.A.T."/>
            <person name="Koren S."/>
            <person name="Bechman K.B."/>
            <person name="Herman A."/>
            <person name="Abrahante J.E."/>
            <person name="Garbe J."/>
        </authorList>
    </citation>
    <scope>NUCLEOTIDE SEQUENCE</scope>
    <source>
        <strain evidence="2">Duluth1</strain>
        <tissue evidence="2">Whole animal</tissue>
    </source>
</reference>
<keyword evidence="1" id="KW-1133">Transmembrane helix</keyword>
<protein>
    <submittedName>
        <fullName evidence="2">Uncharacterized protein</fullName>
    </submittedName>
</protein>
<evidence type="ECO:0000313" key="2">
    <source>
        <dbReference type="EMBL" id="KAH3807763.1"/>
    </source>
</evidence>
<keyword evidence="1" id="KW-0812">Transmembrane</keyword>
<gene>
    <name evidence="2" type="ORF">DPMN_136111</name>
</gene>
<keyword evidence="3" id="KW-1185">Reference proteome</keyword>
<comment type="caution">
    <text evidence="2">The sequence shown here is derived from an EMBL/GenBank/DDBJ whole genome shotgun (WGS) entry which is preliminary data.</text>
</comment>
<keyword evidence="1" id="KW-0472">Membrane</keyword>
<feature type="transmembrane region" description="Helical" evidence="1">
    <location>
        <begin position="66"/>
        <end position="88"/>
    </location>
</feature>
<dbReference type="SUPFAM" id="SSF103473">
    <property type="entry name" value="MFS general substrate transporter"/>
    <property type="match status" value="1"/>
</dbReference>
<reference evidence="2" key="1">
    <citation type="journal article" date="2019" name="bioRxiv">
        <title>The Genome of the Zebra Mussel, Dreissena polymorpha: A Resource for Invasive Species Research.</title>
        <authorList>
            <person name="McCartney M.A."/>
            <person name="Auch B."/>
            <person name="Kono T."/>
            <person name="Mallez S."/>
            <person name="Zhang Y."/>
            <person name="Obille A."/>
            <person name="Becker A."/>
            <person name="Abrahante J.E."/>
            <person name="Garbe J."/>
            <person name="Badalamenti J.P."/>
            <person name="Herman A."/>
            <person name="Mangelson H."/>
            <person name="Liachko I."/>
            <person name="Sullivan S."/>
            <person name="Sone E.D."/>
            <person name="Koren S."/>
            <person name="Silverstein K.A.T."/>
            <person name="Beckman K.B."/>
            <person name="Gohl D.M."/>
        </authorList>
    </citation>
    <scope>NUCLEOTIDE SEQUENCE</scope>
    <source>
        <strain evidence="2">Duluth1</strain>
        <tissue evidence="2">Whole animal</tissue>
    </source>
</reference>
<proteinExistence type="predicted"/>
<dbReference type="EMBL" id="JAIWYP010000006">
    <property type="protein sequence ID" value="KAH3807763.1"/>
    <property type="molecule type" value="Genomic_DNA"/>
</dbReference>
<organism evidence="2 3">
    <name type="scientific">Dreissena polymorpha</name>
    <name type="common">Zebra mussel</name>
    <name type="synonym">Mytilus polymorpha</name>
    <dbReference type="NCBI Taxonomy" id="45954"/>
    <lineage>
        <taxon>Eukaryota</taxon>
        <taxon>Metazoa</taxon>
        <taxon>Spiralia</taxon>
        <taxon>Lophotrochozoa</taxon>
        <taxon>Mollusca</taxon>
        <taxon>Bivalvia</taxon>
        <taxon>Autobranchia</taxon>
        <taxon>Heteroconchia</taxon>
        <taxon>Euheterodonta</taxon>
        <taxon>Imparidentia</taxon>
        <taxon>Neoheterodontei</taxon>
        <taxon>Myida</taxon>
        <taxon>Dreissenoidea</taxon>
        <taxon>Dreissenidae</taxon>
        <taxon>Dreissena</taxon>
    </lineage>
</organism>
<sequence>MNYRQVVNRTFGNSFISGFWQPANSDCFRNLYHCYGLRATPQAKNEVECRCLYPFQLLCSKLGRRVATVIGSLVMAGGLFLCSFAPTIDYLYAFFGVLAGENYNNC</sequence>
<dbReference type="InterPro" id="IPR036259">
    <property type="entry name" value="MFS_trans_sf"/>
</dbReference>